<dbReference type="PROSITE" id="PS50297">
    <property type="entry name" value="ANK_REP_REGION"/>
    <property type="match status" value="1"/>
</dbReference>
<keyword evidence="6" id="KW-0675">Receptor</keyword>
<dbReference type="EMBL" id="VSRR010000401">
    <property type="protein sequence ID" value="MPC15091.1"/>
    <property type="molecule type" value="Genomic_DNA"/>
</dbReference>
<accession>A0A5B7D1K7</accession>
<name>A0A5B7D1K7_PORTR</name>
<evidence type="ECO:0000256" key="2">
    <source>
        <dbReference type="ARBA" id="ARBA00023065"/>
    </source>
</evidence>
<keyword evidence="4" id="KW-0040">ANK repeat</keyword>
<dbReference type="Gene3D" id="1.25.40.20">
    <property type="entry name" value="Ankyrin repeat-containing domain"/>
    <property type="match status" value="1"/>
</dbReference>
<evidence type="ECO:0000313" key="6">
    <source>
        <dbReference type="EMBL" id="MPC15091.1"/>
    </source>
</evidence>
<protein>
    <submittedName>
        <fullName evidence="6">Transient receptor potential-gamma protein</fullName>
    </submittedName>
</protein>
<dbReference type="PROSITE" id="PS50088">
    <property type="entry name" value="ANK_REPEAT"/>
    <property type="match status" value="1"/>
</dbReference>
<keyword evidence="5" id="KW-1133">Transmembrane helix</keyword>
<dbReference type="PANTHER" id="PTHR10117:SF47">
    <property type="entry name" value="TRANSIENT-RECEPTOR-POTENTIAL-LIKE PROTEIN"/>
    <property type="match status" value="1"/>
</dbReference>
<keyword evidence="5" id="KW-0472">Membrane</keyword>
<feature type="repeat" description="ANK" evidence="4">
    <location>
        <begin position="203"/>
        <end position="235"/>
    </location>
</feature>
<dbReference type="SUPFAM" id="SSF48403">
    <property type="entry name" value="Ankyrin repeat"/>
    <property type="match status" value="1"/>
</dbReference>
<proteinExistence type="predicted"/>
<evidence type="ECO:0000313" key="7">
    <source>
        <dbReference type="Proteomes" id="UP000324222"/>
    </source>
</evidence>
<evidence type="ECO:0000256" key="1">
    <source>
        <dbReference type="ARBA" id="ARBA00022448"/>
    </source>
</evidence>
<dbReference type="Pfam" id="PF00023">
    <property type="entry name" value="Ank"/>
    <property type="match status" value="1"/>
</dbReference>
<feature type="transmembrane region" description="Helical" evidence="5">
    <location>
        <begin position="29"/>
        <end position="47"/>
    </location>
</feature>
<reference evidence="6 7" key="1">
    <citation type="submission" date="2019-05" db="EMBL/GenBank/DDBJ databases">
        <title>Another draft genome of Portunus trituberculatus and its Hox gene families provides insights of decapod evolution.</title>
        <authorList>
            <person name="Jeong J.-H."/>
            <person name="Song I."/>
            <person name="Kim S."/>
            <person name="Choi T."/>
            <person name="Kim D."/>
            <person name="Ryu S."/>
            <person name="Kim W."/>
        </authorList>
    </citation>
    <scope>NUCLEOTIDE SEQUENCE [LARGE SCALE GENOMIC DNA]</scope>
    <source>
        <tissue evidence="6">Muscle</tissue>
    </source>
</reference>
<dbReference type="InterPro" id="IPR002110">
    <property type="entry name" value="Ankyrin_rpt"/>
</dbReference>
<keyword evidence="7" id="KW-1185">Reference proteome</keyword>
<dbReference type="GO" id="GO:0005886">
    <property type="term" value="C:plasma membrane"/>
    <property type="evidence" value="ECO:0007669"/>
    <property type="project" value="TreeGrafter"/>
</dbReference>
<dbReference type="SMART" id="SM00248">
    <property type="entry name" value="ANK"/>
    <property type="match status" value="2"/>
</dbReference>
<keyword evidence="5" id="KW-0812">Transmembrane</keyword>
<dbReference type="Pfam" id="PF12796">
    <property type="entry name" value="Ank_2"/>
    <property type="match status" value="1"/>
</dbReference>
<dbReference type="PANTHER" id="PTHR10117">
    <property type="entry name" value="TRANSIENT RECEPTOR POTENTIAL CHANNEL"/>
    <property type="match status" value="1"/>
</dbReference>
<dbReference type="OrthoDB" id="2373987at2759"/>
<evidence type="ECO:0000256" key="5">
    <source>
        <dbReference type="SAM" id="Phobius"/>
    </source>
</evidence>
<keyword evidence="3" id="KW-0407">Ion channel</keyword>
<dbReference type="InterPro" id="IPR036770">
    <property type="entry name" value="Ankyrin_rpt-contain_sf"/>
</dbReference>
<keyword evidence="2" id="KW-0406">Ion transport</keyword>
<dbReference type="AlphaFoldDB" id="A0A5B7D1K7"/>
<comment type="caution">
    <text evidence="6">The sequence shown here is derived from an EMBL/GenBank/DDBJ whole genome shotgun (WGS) entry which is preliminary data.</text>
</comment>
<dbReference type="GO" id="GO:0015279">
    <property type="term" value="F:store-operated calcium channel activity"/>
    <property type="evidence" value="ECO:0007669"/>
    <property type="project" value="TreeGrafter"/>
</dbReference>
<sequence>MSKKEEEVKKMEKKSVSIDEKEDLAMEEVSFIIGIIIIIIIIIITIIRPHSQTFFYKLYWKLKEIFSGVFIFLGHQSKIEMPNLPKPLTLEEKKYLLAVERGDINTTRKMLQKAHRYHDYMNMNCVDPLGRGALHMSISNENLEMVELLVVMGVETRDALLHAIDAEFVEAVEVLLEHEEVVHKEGDKYSWEKADRNTSAFTPEITPLILAAHKDNYEILKILLDRGATIPMPHDIRSSIKT</sequence>
<evidence type="ECO:0000256" key="4">
    <source>
        <dbReference type="PROSITE-ProRule" id="PRU00023"/>
    </source>
</evidence>
<dbReference type="InterPro" id="IPR002153">
    <property type="entry name" value="TRPC_channel"/>
</dbReference>
<dbReference type="GO" id="GO:0051480">
    <property type="term" value="P:regulation of cytosolic calcium ion concentration"/>
    <property type="evidence" value="ECO:0007669"/>
    <property type="project" value="TreeGrafter"/>
</dbReference>
<gene>
    <name evidence="6" type="primary">Trpgamma_1</name>
    <name evidence="6" type="ORF">E2C01_007874</name>
</gene>
<evidence type="ECO:0000256" key="3">
    <source>
        <dbReference type="ARBA" id="ARBA00023303"/>
    </source>
</evidence>
<dbReference type="GO" id="GO:0070679">
    <property type="term" value="F:inositol 1,4,5 trisphosphate binding"/>
    <property type="evidence" value="ECO:0007669"/>
    <property type="project" value="TreeGrafter"/>
</dbReference>
<dbReference type="GO" id="GO:0034703">
    <property type="term" value="C:cation channel complex"/>
    <property type="evidence" value="ECO:0007669"/>
    <property type="project" value="TreeGrafter"/>
</dbReference>
<keyword evidence="1" id="KW-0813">Transport</keyword>
<dbReference type="Proteomes" id="UP000324222">
    <property type="component" value="Unassembled WGS sequence"/>
</dbReference>
<organism evidence="6 7">
    <name type="scientific">Portunus trituberculatus</name>
    <name type="common">Swimming crab</name>
    <name type="synonym">Neptunus trituberculatus</name>
    <dbReference type="NCBI Taxonomy" id="210409"/>
    <lineage>
        <taxon>Eukaryota</taxon>
        <taxon>Metazoa</taxon>
        <taxon>Ecdysozoa</taxon>
        <taxon>Arthropoda</taxon>
        <taxon>Crustacea</taxon>
        <taxon>Multicrustacea</taxon>
        <taxon>Malacostraca</taxon>
        <taxon>Eumalacostraca</taxon>
        <taxon>Eucarida</taxon>
        <taxon>Decapoda</taxon>
        <taxon>Pleocyemata</taxon>
        <taxon>Brachyura</taxon>
        <taxon>Eubrachyura</taxon>
        <taxon>Portunoidea</taxon>
        <taxon>Portunidae</taxon>
        <taxon>Portuninae</taxon>
        <taxon>Portunus</taxon>
    </lineage>
</organism>